<evidence type="ECO:0000256" key="1">
    <source>
        <dbReference type="SAM" id="Phobius"/>
    </source>
</evidence>
<feature type="transmembrane region" description="Helical" evidence="1">
    <location>
        <begin position="21"/>
        <end position="42"/>
    </location>
</feature>
<feature type="transmembrane region" description="Helical" evidence="1">
    <location>
        <begin position="228"/>
        <end position="249"/>
    </location>
</feature>
<gene>
    <name evidence="2" type="ORF">JTF64_10165</name>
</gene>
<keyword evidence="1" id="KW-1133">Transmembrane helix</keyword>
<name>A0ABD7DL82_BACCE</name>
<keyword evidence="1" id="KW-0472">Membrane</keyword>
<feature type="transmembrane region" description="Helical" evidence="1">
    <location>
        <begin position="119"/>
        <end position="136"/>
    </location>
</feature>
<evidence type="ECO:0000313" key="2">
    <source>
        <dbReference type="EMBL" id="QRY17584.1"/>
    </source>
</evidence>
<accession>A0ABD7DL82</accession>
<dbReference type="EMBL" id="CP070339">
    <property type="protein sequence ID" value="QRY17584.1"/>
    <property type="molecule type" value="Genomic_DNA"/>
</dbReference>
<organism evidence="2 3">
    <name type="scientific">Bacillus cereus</name>
    <dbReference type="NCBI Taxonomy" id="1396"/>
    <lineage>
        <taxon>Bacteria</taxon>
        <taxon>Bacillati</taxon>
        <taxon>Bacillota</taxon>
        <taxon>Bacilli</taxon>
        <taxon>Bacillales</taxon>
        <taxon>Bacillaceae</taxon>
        <taxon>Bacillus</taxon>
        <taxon>Bacillus cereus group</taxon>
    </lineage>
</organism>
<dbReference type="RefSeq" id="WP_001033633.1">
    <property type="nucleotide sequence ID" value="NZ_CP070339.1"/>
</dbReference>
<dbReference type="Proteomes" id="UP000663613">
    <property type="component" value="Chromosome"/>
</dbReference>
<dbReference type="Pfam" id="PF06182">
    <property type="entry name" value="ABC2_membrane_6"/>
    <property type="match status" value="1"/>
</dbReference>
<protein>
    <submittedName>
        <fullName evidence="2">ABC-2 family transporter protein</fullName>
    </submittedName>
</protein>
<proteinExistence type="predicted"/>
<feature type="transmembrane region" description="Helical" evidence="1">
    <location>
        <begin position="148"/>
        <end position="175"/>
    </location>
</feature>
<dbReference type="PANTHER" id="PTHR36833">
    <property type="entry name" value="SLR0610 PROTEIN-RELATED"/>
    <property type="match status" value="1"/>
</dbReference>
<dbReference type="AlphaFoldDB" id="A0ABD7DL82"/>
<dbReference type="PANTHER" id="PTHR36833:SF2">
    <property type="entry name" value="SLR0610 PROTEIN"/>
    <property type="match status" value="1"/>
</dbReference>
<feature type="transmembrane region" description="Helical" evidence="1">
    <location>
        <begin position="196"/>
        <end position="216"/>
    </location>
</feature>
<keyword evidence="1" id="KW-0812">Transmembrane</keyword>
<reference evidence="2 3" key="1">
    <citation type="submission" date="2021-02" db="EMBL/GenBank/DDBJ databases">
        <title>Bacillus cereus VKM B-370.</title>
        <authorList>
            <person name="Kazantseva O.A."/>
            <person name="Piligrimova E.G."/>
            <person name="Buzikov R.M."/>
            <person name="Shadrin A.M."/>
        </authorList>
    </citation>
    <scope>NUCLEOTIDE SEQUENCE [LARGE SCALE GENOMIC DNA]</scope>
    <source>
        <strain evidence="2 3">VKM B-370</strain>
    </source>
</reference>
<evidence type="ECO:0000313" key="3">
    <source>
        <dbReference type="Proteomes" id="UP000663613"/>
    </source>
</evidence>
<dbReference type="InterPro" id="IPR010390">
    <property type="entry name" value="ABC-2_transporter-like"/>
</dbReference>
<feature type="transmembrane region" description="Helical" evidence="1">
    <location>
        <begin position="62"/>
        <end position="81"/>
    </location>
</feature>
<sequence length="261" mass="29996">MNKIKVFKKIATLSLQKDLEYRANFFAMVVSGLLWISVPLIFFKAIYLNVENILGWQWAEMLILVGTYMIIDAIMMFLMIHNMGMLQNDIMDGRLDLLLIKPIDSQFYASFRTLNYTQILNVIPGMIVVIIGMNSMSNVLNSINLLGYFLYLFSGMIIYYCIWFMWTITAFWWPSIQNREGMFLSTIIMARFPDDIYQGIIGMIFKYMFPIALVASPAAKIVTGKLDIVLGILTFGISIVLLIITRFVWNRGLKAYNSSGN</sequence>